<sequence>MKPLTLGAYIDGSLAYLAAVLAVVGAMSLWAATRRMRRGTLLLSGCTYLIVLSQFPLPDRDRLACPLRAAEPSLVPFVPLLGRMARVWETAPNLSHWASQSGFVGAAMNLIVGALIGALLAGYPIRLRTAAGLGLGLSLAVELTQLTGTWGLYPCAYRKFDVDDLILNTVGVALGFWVARRWATGHGPRRGWDTTPEGRCGRA</sequence>
<dbReference type="Proteomes" id="UP000019666">
    <property type="component" value="Unassembled WGS sequence"/>
</dbReference>
<feature type="transmembrane region" description="Helical" evidence="1">
    <location>
        <begin position="130"/>
        <end position="153"/>
    </location>
</feature>
<proteinExistence type="predicted"/>
<feature type="transmembrane region" description="Helical" evidence="1">
    <location>
        <begin position="102"/>
        <end position="123"/>
    </location>
</feature>
<dbReference type="PANTHER" id="PTHR36834">
    <property type="entry name" value="MEMBRANE PROTEIN-RELATED"/>
    <property type="match status" value="1"/>
</dbReference>
<evidence type="ECO:0000256" key="1">
    <source>
        <dbReference type="SAM" id="Phobius"/>
    </source>
</evidence>
<feature type="transmembrane region" description="Helical" evidence="1">
    <location>
        <begin position="12"/>
        <end position="32"/>
    </location>
</feature>
<dbReference type="STRING" id="442562.Rumeso_03397"/>
<keyword evidence="1" id="KW-1133">Transmembrane helix</keyword>
<keyword evidence="1" id="KW-0472">Membrane</keyword>
<dbReference type="InterPro" id="IPR006976">
    <property type="entry name" value="VanZ-like"/>
</dbReference>
<name>A0A017HMT7_9RHOB</name>
<keyword evidence="4" id="KW-1185">Reference proteome</keyword>
<dbReference type="HOGENOM" id="CLU_1348086_0_0_5"/>
<feature type="transmembrane region" description="Helical" evidence="1">
    <location>
        <begin position="39"/>
        <end position="57"/>
    </location>
</feature>
<evidence type="ECO:0000313" key="4">
    <source>
        <dbReference type="Proteomes" id="UP000019666"/>
    </source>
</evidence>
<dbReference type="Pfam" id="PF04892">
    <property type="entry name" value="VanZ"/>
    <property type="match status" value="1"/>
</dbReference>
<organism evidence="3 4">
    <name type="scientific">Rubellimicrobium mesophilum DSM 19309</name>
    <dbReference type="NCBI Taxonomy" id="442562"/>
    <lineage>
        <taxon>Bacteria</taxon>
        <taxon>Pseudomonadati</taxon>
        <taxon>Pseudomonadota</taxon>
        <taxon>Alphaproteobacteria</taxon>
        <taxon>Rhodobacterales</taxon>
        <taxon>Roseobacteraceae</taxon>
        <taxon>Rubellimicrobium</taxon>
    </lineage>
</organism>
<reference evidence="3 4" key="1">
    <citation type="submission" date="2013-02" db="EMBL/GenBank/DDBJ databases">
        <authorList>
            <person name="Fiebig A."/>
            <person name="Goeker M."/>
            <person name="Klenk H.-P.P."/>
        </authorList>
    </citation>
    <scope>NUCLEOTIDE SEQUENCE [LARGE SCALE GENOMIC DNA]</scope>
    <source>
        <strain evidence="3 4">DSM 19309</strain>
    </source>
</reference>
<dbReference type="AlphaFoldDB" id="A0A017HMT7"/>
<gene>
    <name evidence="3" type="ORF">Rumeso_03397</name>
</gene>
<dbReference type="PANTHER" id="PTHR36834:SF1">
    <property type="entry name" value="INTEGRAL MEMBRANE PROTEIN"/>
    <property type="match status" value="1"/>
</dbReference>
<feature type="transmembrane region" description="Helical" evidence="1">
    <location>
        <begin position="165"/>
        <end position="183"/>
    </location>
</feature>
<evidence type="ECO:0000259" key="2">
    <source>
        <dbReference type="Pfam" id="PF04892"/>
    </source>
</evidence>
<dbReference type="EMBL" id="AOSK01000094">
    <property type="protein sequence ID" value="EYD75069.1"/>
    <property type="molecule type" value="Genomic_DNA"/>
</dbReference>
<dbReference type="InterPro" id="IPR053150">
    <property type="entry name" value="Teicoplanin_resist-assoc"/>
</dbReference>
<evidence type="ECO:0000313" key="3">
    <source>
        <dbReference type="EMBL" id="EYD75069.1"/>
    </source>
</evidence>
<protein>
    <recommendedName>
        <fullName evidence="2">VanZ-like domain-containing protein</fullName>
    </recommendedName>
</protein>
<accession>A0A017HMT7</accession>
<keyword evidence="1" id="KW-0812">Transmembrane</keyword>
<comment type="caution">
    <text evidence="3">The sequence shown here is derived from an EMBL/GenBank/DDBJ whole genome shotgun (WGS) entry which is preliminary data.</text>
</comment>
<dbReference type="RefSeq" id="WP_037279747.1">
    <property type="nucleotide sequence ID" value="NZ_KK088564.1"/>
</dbReference>
<feature type="domain" description="VanZ-like" evidence="2">
    <location>
        <begin position="68"/>
        <end position="180"/>
    </location>
</feature>